<organism evidence="3 4">
    <name type="scientific">Hydrogenophaga crocea</name>
    <dbReference type="NCBI Taxonomy" id="2716225"/>
    <lineage>
        <taxon>Bacteria</taxon>
        <taxon>Pseudomonadati</taxon>
        <taxon>Pseudomonadota</taxon>
        <taxon>Betaproteobacteria</taxon>
        <taxon>Burkholderiales</taxon>
        <taxon>Comamonadaceae</taxon>
        <taxon>Hydrogenophaga</taxon>
    </lineage>
</organism>
<dbReference type="Pfam" id="PF07506">
    <property type="entry name" value="RepB"/>
    <property type="match status" value="1"/>
</dbReference>
<feature type="domain" description="ParB-like N-terminal" evidence="2">
    <location>
        <begin position="11"/>
        <end position="102"/>
    </location>
</feature>
<dbReference type="AlphaFoldDB" id="A0A6G8IJ36"/>
<dbReference type="InterPro" id="IPR011111">
    <property type="entry name" value="Plasmid_RepB"/>
</dbReference>
<dbReference type="InterPro" id="IPR036086">
    <property type="entry name" value="ParB/Sulfiredoxin_sf"/>
</dbReference>
<proteinExistence type="inferred from homology"/>
<dbReference type="Proteomes" id="UP000503162">
    <property type="component" value="Chromosome"/>
</dbReference>
<name>A0A6G8IJ36_9BURK</name>
<dbReference type="SUPFAM" id="SSF110849">
    <property type="entry name" value="ParB/Sulfiredoxin"/>
    <property type="match status" value="1"/>
</dbReference>
<dbReference type="PANTHER" id="PTHR33375:SF1">
    <property type="entry name" value="CHROMOSOME-PARTITIONING PROTEIN PARB-RELATED"/>
    <property type="match status" value="1"/>
</dbReference>
<dbReference type="GO" id="GO:0005694">
    <property type="term" value="C:chromosome"/>
    <property type="evidence" value="ECO:0007669"/>
    <property type="project" value="TreeGrafter"/>
</dbReference>
<dbReference type="InterPro" id="IPR004437">
    <property type="entry name" value="ParB/RepB/Spo0J"/>
</dbReference>
<reference evidence="3 4" key="1">
    <citation type="submission" date="2020-03" db="EMBL/GenBank/DDBJ databases">
        <title>Hydrogenophaga sp. nov. isolated from cyanobacterial mat.</title>
        <authorList>
            <person name="Thorat V."/>
            <person name="Kirdat K."/>
            <person name="Tiwarekar B."/>
            <person name="Costa E.D."/>
            <person name="Yadav A."/>
        </authorList>
    </citation>
    <scope>NUCLEOTIDE SEQUENCE [LARGE SCALE GENOMIC DNA]</scope>
    <source>
        <strain evidence="3 4">BA0156</strain>
    </source>
</reference>
<dbReference type="KEGG" id="hcz:G9Q37_13880"/>
<dbReference type="Gene3D" id="3.90.1530.30">
    <property type="match status" value="1"/>
</dbReference>
<protein>
    <submittedName>
        <fullName evidence="3">ParB/RepB/Spo0J family partition protein</fullName>
    </submittedName>
</protein>
<dbReference type="Pfam" id="PF02195">
    <property type="entry name" value="ParB_N"/>
    <property type="match status" value="1"/>
</dbReference>
<sequence length="302" mass="33417">MSRPVAGKEVRVIPIARIAVLNPRERNSEVFAEIVQSIRDVGLKKPITVTSALDSDGVECFKLVCGEGRLKAVAHLGETQIAAIVIEVSEEDAFIMSLAENLARRRYRPIELLTGIRVLHSKGYAIAEISRKTGLSREYVKDLVLLISQGEDRILAAVECGTLPMRAAIDIVDAGDDDAALQTTLHEAYNSGVLRGRQLLEVRKVIKQRALFGKTYTRRGSSGHPPVTTHSLVRTYQQEVDRQRIVVRKGTQVQERLLIVTSAMRKLLADENFVTLLRAEGLETLPKYLAEKIHAAHAGGRK</sequence>
<evidence type="ECO:0000256" key="1">
    <source>
        <dbReference type="ARBA" id="ARBA00006295"/>
    </source>
</evidence>
<dbReference type="InterPro" id="IPR003115">
    <property type="entry name" value="ParB_N"/>
</dbReference>
<dbReference type="InterPro" id="IPR050336">
    <property type="entry name" value="Chromosome_partition/occlusion"/>
</dbReference>
<accession>A0A6G8IJ36</accession>
<dbReference type="GO" id="GO:0003677">
    <property type="term" value="F:DNA binding"/>
    <property type="evidence" value="ECO:0007669"/>
    <property type="project" value="InterPro"/>
</dbReference>
<dbReference type="NCBIfam" id="TIGR00180">
    <property type="entry name" value="parB_part"/>
    <property type="match status" value="1"/>
</dbReference>
<evidence type="ECO:0000313" key="4">
    <source>
        <dbReference type="Proteomes" id="UP000503162"/>
    </source>
</evidence>
<dbReference type="SMART" id="SM00470">
    <property type="entry name" value="ParB"/>
    <property type="match status" value="1"/>
</dbReference>
<dbReference type="PANTHER" id="PTHR33375">
    <property type="entry name" value="CHROMOSOME-PARTITIONING PROTEIN PARB-RELATED"/>
    <property type="match status" value="1"/>
</dbReference>
<dbReference type="RefSeq" id="WP_166227965.1">
    <property type="nucleotide sequence ID" value="NZ_CP049989.1"/>
</dbReference>
<comment type="similarity">
    <text evidence="1">Belongs to the ParB family.</text>
</comment>
<evidence type="ECO:0000313" key="3">
    <source>
        <dbReference type="EMBL" id="QIM53161.1"/>
    </source>
</evidence>
<dbReference type="Gene3D" id="1.10.10.2830">
    <property type="match status" value="1"/>
</dbReference>
<dbReference type="EMBL" id="CP049989">
    <property type="protein sequence ID" value="QIM53161.1"/>
    <property type="molecule type" value="Genomic_DNA"/>
</dbReference>
<evidence type="ECO:0000259" key="2">
    <source>
        <dbReference type="SMART" id="SM00470"/>
    </source>
</evidence>
<dbReference type="SUPFAM" id="SSF109709">
    <property type="entry name" value="KorB DNA-binding domain-like"/>
    <property type="match status" value="1"/>
</dbReference>
<dbReference type="GO" id="GO:0007059">
    <property type="term" value="P:chromosome segregation"/>
    <property type="evidence" value="ECO:0007669"/>
    <property type="project" value="TreeGrafter"/>
</dbReference>
<keyword evidence="4" id="KW-1185">Reference proteome</keyword>
<gene>
    <name evidence="3" type="ORF">G9Q37_13880</name>
</gene>